<comment type="caution">
    <text evidence="2">The sequence shown here is derived from an EMBL/GenBank/DDBJ whole genome shotgun (WGS) entry which is preliminary data.</text>
</comment>
<dbReference type="RefSeq" id="WP_189608225.1">
    <property type="nucleotide sequence ID" value="NZ_BMXR01000004.1"/>
</dbReference>
<gene>
    <name evidence="2" type="primary">fimL</name>
    <name evidence="2" type="ORF">GCM10007392_18110</name>
</gene>
<evidence type="ECO:0000259" key="1">
    <source>
        <dbReference type="Pfam" id="PF26379"/>
    </source>
</evidence>
<evidence type="ECO:0000313" key="2">
    <source>
        <dbReference type="EMBL" id="GGX51250.1"/>
    </source>
</evidence>
<dbReference type="Pfam" id="PF26379">
    <property type="entry name" value="FimL_2nd"/>
    <property type="match status" value="1"/>
</dbReference>
<proteinExistence type="predicted"/>
<accession>A0A918K671</accession>
<sequence>MSTATSKEAIKTELEATLQQAQSALESFSDDTADLSQLEQAQDLIGQTRGIFQVLEEPGAVSLCDEFNALINAIPTGESGDSDQVRPKLDAISQGLVVLNRYLEFLSLGRKAIPAVLLPTMNNVRKARGVSGLGEGHFFQFSFKPGKPPTKKPFQFSNDVVIQLKKFRHMYQAGLLHLIRGERTAGAFRYMGLALNRIDQLLANAPCAPLWWVASGALESMAQRGANMTGPRKLLFAHLDRHLKDLIRGAPKSLERPPSLPLMKEFLFLLALNKSDSLRARQVAKFYRLPELSYTEDTLEEQRQMLFSPGRGVLSSVSEALKEDIAAIKEIVDQAARHDGGFSARALQEKIAKVADVYVMLGLQSPANVLKQQAAVVADWADNAAPTDEQLLKIADAVLYAESALSRVLQGQRQLEGSGDNKAAQAQLHEARVVLIDEAEAGLALAKRAITAYMDSQGDKLHLANVVPTLRGVKGAFVFLDSMTAADLIERAIRFIERDLSESGTMVDPHQLEAFADALSSLEFFLEGLLNDTANEDILKLAKHSLASLSV</sequence>
<name>A0A918K671_9GAMM</name>
<dbReference type="EMBL" id="BMXR01000004">
    <property type="protein sequence ID" value="GGX51250.1"/>
    <property type="molecule type" value="Genomic_DNA"/>
</dbReference>
<organism evidence="2 3">
    <name type="scientific">Saccharospirillum salsuginis</name>
    <dbReference type="NCBI Taxonomy" id="418750"/>
    <lineage>
        <taxon>Bacteria</taxon>
        <taxon>Pseudomonadati</taxon>
        <taxon>Pseudomonadota</taxon>
        <taxon>Gammaproteobacteria</taxon>
        <taxon>Oceanospirillales</taxon>
        <taxon>Saccharospirillaceae</taxon>
        <taxon>Saccharospirillum</taxon>
    </lineage>
</organism>
<feature type="domain" description="Scaffold protein FimL second" evidence="1">
    <location>
        <begin position="162"/>
        <end position="297"/>
    </location>
</feature>
<reference evidence="2" key="2">
    <citation type="submission" date="2020-09" db="EMBL/GenBank/DDBJ databases">
        <authorList>
            <person name="Sun Q."/>
            <person name="Kim S."/>
        </authorList>
    </citation>
    <scope>NUCLEOTIDE SEQUENCE</scope>
    <source>
        <strain evidence="2">KCTC 22169</strain>
    </source>
</reference>
<dbReference type="InterPro" id="IPR058661">
    <property type="entry name" value="FimL_2nd"/>
</dbReference>
<reference evidence="2" key="1">
    <citation type="journal article" date="2014" name="Int. J. Syst. Evol. Microbiol.">
        <title>Complete genome sequence of Corynebacterium casei LMG S-19264T (=DSM 44701T), isolated from a smear-ripened cheese.</title>
        <authorList>
            <consortium name="US DOE Joint Genome Institute (JGI-PGF)"/>
            <person name="Walter F."/>
            <person name="Albersmeier A."/>
            <person name="Kalinowski J."/>
            <person name="Ruckert C."/>
        </authorList>
    </citation>
    <scope>NUCLEOTIDE SEQUENCE</scope>
    <source>
        <strain evidence="2">KCTC 22169</strain>
    </source>
</reference>
<evidence type="ECO:0000313" key="3">
    <source>
        <dbReference type="Proteomes" id="UP000626148"/>
    </source>
</evidence>
<dbReference type="AlphaFoldDB" id="A0A918K671"/>
<keyword evidence="3" id="KW-1185">Reference proteome</keyword>
<dbReference type="Proteomes" id="UP000626148">
    <property type="component" value="Unassembled WGS sequence"/>
</dbReference>
<protein>
    <recommendedName>
        <fullName evidence="1">Scaffold protein FimL second domain-containing protein</fullName>
    </recommendedName>
</protein>